<reference evidence="2 3" key="1">
    <citation type="submission" date="2016-10" db="EMBL/GenBank/DDBJ databases">
        <authorList>
            <person name="de Groot N.N."/>
        </authorList>
    </citation>
    <scope>NUCLEOTIDE SEQUENCE [LARGE SCALE GENOMIC DNA]</scope>
    <source>
        <strain evidence="2 3">DSM 10317</strain>
    </source>
</reference>
<feature type="transmembrane region" description="Helical" evidence="1">
    <location>
        <begin position="245"/>
        <end position="267"/>
    </location>
</feature>
<evidence type="ECO:0000256" key="1">
    <source>
        <dbReference type="SAM" id="Phobius"/>
    </source>
</evidence>
<keyword evidence="1" id="KW-0812">Transmembrane</keyword>
<feature type="transmembrane region" description="Helical" evidence="1">
    <location>
        <begin position="26"/>
        <end position="48"/>
    </location>
</feature>
<feature type="transmembrane region" description="Helical" evidence="1">
    <location>
        <begin position="177"/>
        <end position="200"/>
    </location>
</feature>
<organism evidence="2 3">
    <name type="scientific">Pseudobutyrivibrio xylanivorans</name>
    <dbReference type="NCBI Taxonomy" id="185007"/>
    <lineage>
        <taxon>Bacteria</taxon>
        <taxon>Bacillati</taxon>
        <taxon>Bacillota</taxon>
        <taxon>Clostridia</taxon>
        <taxon>Lachnospirales</taxon>
        <taxon>Lachnospiraceae</taxon>
        <taxon>Pseudobutyrivibrio</taxon>
    </lineage>
</organism>
<keyword evidence="1" id="KW-1133">Transmembrane helix</keyword>
<dbReference type="AlphaFoldDB" id="A0A1G5RSJ4"/>
<accession>A0A1G5RSJ4</accession>
<protein>
    <submittedName>
        <fullName evidence="2">Uncharacterized protein</fullName>
    </submittedName>
</protein>
<evidence type="ECO:0000313" key="2">
    <source>
        <dbReference type="EMBL" id="SCZ76259.1"/>
    </source>
</evidence>
<sequence length="419" mass="48354">MNYYDKTFDLESLNGKSKGYALAKKLILAGKISLLYVVAYLFICLFYVKRRFSYLIISESYFTAASILSALLFYLGIVFTLILIARRRGERFDVQEKIFFNLHVIRKLPFYGKRKNNCVLVLAKLEAEKGDKEMCRNVLALGKEKYLQRNKNYKLIKSWVEYGTEPLDSSLLQFNQLPVNIVIILALFVTAIGVFFSIGFDEELLLEYGLSKLLVSTNNILVAISLSIEYTFIFSYLITRKQERVIKIVVTIVLFIVFGFVSSYIFVTDFRNAVSDDTVDEEYEEPEEYYDYSYTDNDGDFYSNASGEEMIDVENHMISLGNYLLDHGVIDYFTYVDMSYSAKGTVRGTISRDDNYEYILYDNGRKDDEIGNDCIEFVLEAEPLDENGNSLGQMDAVIKGFYLVDMETFEVTDEHKTKK</sequence>
<name>A0A1G5RSJ4_PSEXY</name>
<evidence type="ECO:0000313" key="3">
    <source>
        <dbReference type="Proteomes" id="UP000199428"/>
    </source>
</evidence>
<dbReference type="Proteomes" id="UP000199428">
    <property type="component" value="Unassembled WGS sequence"/>
</dbReference>
<feature type="transmembrane region" description="Helical" evidence="1">
    <location>
        <begin position="60"/>
        <end position="85"/>
    </location>
</feature>
<gene>
    <name evidence="2" type="ORF">SAMN02910350_00161</name>
</gene>
<proteinExistence type="predicted"/>
<keyword evidence="1" id="KW-0472">Membrane</keyword>
<feature type="transmembrane region" description="Helical" evidence="1">
    <location>
        <begin position="220"/>
        <end position="238"/>
    </location>
</feature>
<dbReference type="EMBL" id="FMWK01000001">
    <property type="protein sequence ID" value="SCZ76259.1"/>
    <property type="molecule type" value="Genomic_DNA"/>
</dbReference>